<dbReference type="Proteomes" id="UP000295008">
    <property type="component" value="Unassembled WGS sequence"/>
</dbReference>
<feature type="domain" description="Glutamine amidotransferase type-2" evidence="2">
    <location>
        <begin position="2"/>
        <end position="73"/>
    </location>
</feature>
<dbReference type="AlphaFoldDB" id="A0A4R1SC03"/>
<feature type="region of interest" description="Disordered" evidence="1">
    <location>
        <begin position="49"/>
        <end position="73"/>
    </location>
</feature>
<feature type="compositionally biased region" description="Polar residues" evidence="1">
    <location>
        <begin position="54"/>
        <end position="66"/>
    </location>
</feature>
<dbReference type="SUPFAM" id="SSF56235">
    <property type="entry name" value="N-terminal nucleophile aminohydrolases (Ntn hydrolases)"/>
    <property type="match status" value="1"/>
</dbReference>
<name>A0A4R1SC03_HYDET</name>
<evidence type="ECO:0000313" key="4">
    <source>
        <dbReference type="Proteomes" id="UP000295008"/>
    </source>
</evidence>
<dbReference type="Gene3D" id="3.60.20.10">
    <property type="entry name" value="Glutamine Phosphoribosylpyrophosphate, subunit 1, domain 1"/>
    <property type="match status" value="1"/>
</dbReference>
<keyword evidence="4" id="KW-1185">Reference proteome</keyword>
<proteinExistence type="predicted"/>
<dbReference type="InterPro" id="IPR017932">
    <property type="entry name" value="GATase_2_dom"/>
</dbReference>
<sequence length="73" mass="7784">MCGICGYFGNDIAALPLPLFKLKHRGPDDHGVAVGDWFKLGHTRLAIVDPAGGQQPTRTASPTTGCRANLKPR</sequence>
<dbReference type="EMBL" id="SLUN01000001">
    <property type="protein sequence ID" value="TCL76824.1"/>
    <property type="molecule type" value="Genomic_DNA"/>
</dbReference>
<protein>
    <recommendedName>
        <fullName evidence="2">Glutamine amidotransferase type-2 domain-containing protein</fullName>
    </recommendedName>
</protein>
<accession>A0A4R1SC03</accession>
<dbReference type="InterPro" id="IPR029055">
    <property type="entry name" value="Ntn_hydrolases_N"/>
</dbReference>
<comment type="caution">
    <text evidence="3">The sequence shown here is derived from an EMBL/GenBank/DDBJ whole genome shotgun (WGS) entry which is preliminary data.</text>
</comment>
<evidence type="ECO:0000256" key="1">
    <source>
        <dbReference type="SAM" id="MobiDB-lite"/>
    </source>
</evidence>
<evidence type="ECO:0000313" key="3">
    <source>
        <dbReference type="EMBL" id="TCL76824.1"/>
    </source>
</evidence>
<evidence type="ECO:0000259" key="2">
    <source>
        <dbReference type="PROSITE" id="PS51278"/>
    </source>
</evidence>
<reference evidence="3 4" key="1">
    <citation type="submission" date="2019-03" db="EMBL/GenBank/DDBJ databases">
        <title>Genomic Encyclopedia of Type Strains, Phase IV (KMG-IV): sequencing the most valuable type-strain genomes for metagenomic binning, comparative biology and taxonomic classification.</title>
        <authorList>
            <person name="Goeker M."/>
        </authorList>
    </citation>
    <scope>NUCLEOTIDE SEQUENCE [LARGE SCALE GENOMIC DNA]</scope>
    <source>
        <strain evidence="3 4">LX-B</strain>
    </source>
</reference>
<organism evidence="3 4">
    <name type="scientific">Hydrogenispora ethanolica</name>
    <dbReference type="NCBI Taxonomy" id="1082276"/>
    <lineage>
        <taxon>Bacteria</taxon>
        <taxon>Bacillati</taxon>
        <taxon>Bacillota</taxon>
        <taxon>Hydrogenispora</taxon>
    </lineage>
</organism>
<dbReference type="PROSITE" id="PS51278">
    <property type="entry name" value="GATASE_TYPE_2"/>
    <property type="match status" value="1"/>
</dbReference>
<gene>
    <name evidence="3" type="ORF">EDC14_1001106</name>
</gene>
<dbReference type="RefSeq" id="WP_132012224.1">
    <property type="nucleotide sequence ID" value="NZ_SLUN01000001.1"/>
</dbReference>
<dbReference type="OrthoDB" id="9763290at2"/>